<dbReference type="Proteomes" id="UP001216390">
    <property type="component" value="Chromosome"/>
</dbReference>
<gene>
    <name evidence="14" type="primary">rnhB</name>
    <name evidence="19" type="ORF">PO878_06270</name>
</gene>
<feature type="binding site" evidence="14 15">
    <location>
        <position position="46"/>
    </location>
    <ligand>
        <name>a divalent metal cation</name>
        <dbReference type="ChEBI" id="CHEBI:60240"/>
    </ligand>
</feature>
<dbReference type="AlphaFoldDB" id="A0AAF0BUZ5"/>
<dbReference type="EC" id="3.1.26.4" evidence="6 14"/>
<organism evidence="19 20">
    <name type="scientific">Iamia majanohamensis</name>
    <dbReference type="NCBI Taxonomy" id="467976"/>
    <lineage>
        <taxon>Bacteria</taxon>
        <taxon>Bacillati</taxon>
        <taxon>Actinomycetota</taxon>
        <taxon>Acidimicrobiia</taxon>
        <taxon>Acidimicrobiales</taxon>
        <taxon>Iamiaceae</taxon>
        <taxon>Iamia</taxon>
    </lineage>
</organism>
<dbReference type="SUPFAM" id="SSF53098">
    <property type="entry name" value="Ribonuclease H-like"/>
    <property type="match status" value="1"/>
</dbReference>
<feature type="binding site" evidence="14 15">
    <location>
        <position position="45"/>
    </location>
    <ligand>
        <name>a divalent metal cation</name>
        <dbReference type="ChEBI" id="CHEBI:60240"/>
    </ligand>
</feature>
<dbReference type="HAMAP" id="MF_00052_B">
    <property type="entry name" value="RNase_HII_B"/>
    <property type="match status" value="1"/>
</dbReference>
<evidence type="ECO:0000256" key="17">
    <source>
        <dbReference type="SAM" id="MobiDB-lite"/>
    </source>
</evidence>
<dbReference type="CDD" id="cd07182">
    <property type="entry name" value="RNase_HII_bacteria_HII_like"/>
    <property type="match status" value="1"/>
</dbReference>
<dbReference type="PANTHER" id="PTHR10954:SF18">
    <property type="entry name" value="RIBONUCLEASE HII"/>
    <property type="match status" value="1"/>
</dbReference>
<evidence type="ECO:0000256" key="4">
    <source>
        <dbReference type="ARBA" id="ARBA00004496"/>
    </source>
</evidence>
<sequence>MPARSAPTRSRPRTRLRPALRGKAPSLAVERELWAEGHDVVVGLDEVGKGAWAGPLTIGAAVLPPDRRVNGVRDSKALTEPERERLYGKVAGWCRAWAVGHASPAECDALGMSDAQRLAARRALDALGVVPTAVLLDGRWDFVGAGTTRLIVRGDATCLSISAASVLAKVTRDRLMRGLADDHPGFDFAANKGYPCPRHKVALRGQGPTAVHRRSWAFVDDLPWSTDARLRALARLEGRDPGQASLFG</sequence>
<dbReference type="InterPro" id="IPR022898">
    <property type="entry name" value="RNase_HII"/>
</dbReference>
<dbReference type="GO" id="GO:0004523">
    <property type="term" value="F:RNA-DNA hybrid ribonuclease activity"/>
    <property type="evidence" value="ECO:0007669"/>
    <property type="project" value="UniProtKB-UniRule"/>
</dbReference>
<evidence type="ECO:0000256" key="3">
    <source>
        <dbReference type="ARBA" id="ARBA00004065"/>
    </source>
</evidence>
<evidence type="ECO:0000256" key="12">
    <source>
        <dbReference type="ARBA" id="ARBA00022801"/>
    </source>
</evidence>
<evidence type="ECO:0000313" key="20">
    <source>
        <dbReference type="Proteomes" id="UP001216390"/>
    </source>
</evidence>
<keyword evidence="12 14" id="KW-0378">Hydrolase</keyword>
<dbReference type="PANTHER" id="PTHR10954">
    <property type="entry name" value="RIBONUCLEASE H2 SUBUNIT A"/>
    <property type="match status" value="1"/>
</dbReference>
<evidence type="ECO:0000256" key="1">
    <source>
        <dbReference type="ARBA" id="ARBA00000077"/>
    </source>
</evidence>
<dbReference type="EMBL" id="CP116942">
    <property type="protein sequence ID" value="WCO68332.1"/>
    <property type="molecule type" value="Genomic_DNA"/>
</dbReference>
<evidence type="ECO:0000259" key="18">
    <source>
        <dbReference type="PROSITE" id="PS51975"/>
    </source>
</evidence>
<dbReference type="Gene3D" id="3.30.420.10">
    <property type="entry name" value="Ribonuclease H-like superfamily/Ribonuclease H"/>
    <property type="match status" value="1"/>
</dbReference>
<evidence type="ECO:0000256" key="16">
    <source>
        <dbReference type="RuleBase" id="RU003515"/>
    </source>
</evidence>
<dbReference type="GO" id="GO:0005737">
    <property type="term" value="C:cytoplasm"/>
    <property type="evidence" value="ECO:0007669"/>
    <property type="project" value="UniProtKB-SubCell"/>
</dbReference>
<evidence type="ECO:0000256" key="15">
    <source>
        <dbReference type="PROSITE-ProRule" id="PRU01319"/>
    </source>
</evidence>
<protein>
    <recommendedName>
        <fullName evidence="7 14">Ribonuclease HII</fullName>
        <shortName evidence="14">RNase HII</shortName>
        <ecNumber evidence="6 14">3.1.26.4</ecNumber>
    </recommendedName>
</protein>
<evidence type="ECO:0000256" key="11">
    <source>
        <dbReference type="ARBA" id="ARBA00022759"/>
    </source>
</evidence>
<dbReference type="GO" id="GO:0006298">
    <property type="term" value="P:mismatch repair"/>
    <property type="evidence" value="ECO:0007669"/>
    <property type="project" value="TreeGrafter"/>
</dbReference>
<feature type="compositionally biased region" description="Basic residues" evidence="17">
    <location>
        <begin position="10"/>
        <end position="20"/>
    </location>
</feature>
<comment type="subcellular location">
    <subcellularLocation>
        <location evidence="4 14">Cytoplasm</location>
    </subcellularLocation>
</comment>
<dbReference type="Pfam" id="PF01351">
    <property type="entry name" value="RNase_HII"/>
    <property type="match status" value="1"/>
</dbReference>
<comment type="catalytic activity">
    <reaction evidence="1 14 15 16">
        <text>Endonucleolytic cleavage to 5'-phosphomonoester.</text>
        <dbReference type="EC" id="3.1.26.4"/>
    </reaction>
</comment>
<comment type="cofactor">
    <cofactor evidence="14 15">
        <name>Mn(2+)</name>
        <dbReference type="ChEBI" id="CHEBI:29035"/>
    </cofactor>
    <cofactor evidence="14 15">
        <name>Mg(2+)</name>
        <dbReference type="ChEBI" id="CHEBI:18420"/>
    </cofactor>
    <text evidence="14 15">Manganese or magnesium. Binds 1 divalent metal ion per monomer in the absence of substrate. May bind a second metal ion after substrate binding.</text>
</comment>
<keyword evidence="8 14" id="KW-0963">Cytoplasm</keyword>
<evidence type="ECO:0000256" key="10">
    <source>
        <dbReference type="ARBA" id="ARBA00022723"/>
    </source>
</evidence>
<name>A0AAF0BUZ5_9ACTN</name>
<dbReference type="InterPro" id="IPR012337">
    <property type="entry name" value="RNaseH-like_sf"/>
</dbReference>
<dbReference type="PROSITE" id="PS51975">
    <property type="entry name" value="RNASE_H_2"/>
    <property type="match status" value="1"/>
</dbReference>
<keyword evidence="11 14" id="KW-0255">Endonuclease</keyword>
<accession>A0AAF0BUZ5</accession>
<dbReference type="GO" id="GO:0043137">
    <property type="term" value="P:DNA replication, removal of RNA primer"/>
    <property type="evidence" value="ECO:0007669"/>
    <property type="project" value="TreeGrafter"/>
</dbReference>
<comment type="cofactor">
    <cofactor evidence="2">
        <name>Mg(2+)</name>
        <dbReference type="ChEBI" id="CHEBI:18420"/>
    </cofactor>
</comment>
<evidence type="ECO:0000256" key="13">
    <source>
        <dbReference type="ARBA" id="ARBA00023211"/>
    </source>
</evidence>
<evidence type="ECO:0000313" key="19">
    <source>
        <dbReference type="EMBL" id="WCO68332.1"/>
    </source>
</evidence>
<evidence type="ECO:0000256" key="2">
    <source>
        <dbReference type="ARBA" id="ARBA00001946"/>
    </source>
</evidence>
<dbReference type="InterPro" id="IPR001352">
    <property type="entry name" value="RNase_HII/HIII"/>
</dbReference>
<evidence type="ECO:0000256" key="8">
    <source>
        <dbReference type="ARBA" id="ARBA00022490"/>
    </source>
</evidence>
<dbReference type="GO" id="GO:0030145">
    <property type="term" value="F:manganese ion binding"/>
    <property type="evidence" value="ECO:0007669"/>
    <property type="project" value="UniProtKB-UniRule"/>
</dbReference>
<evidence type="ECO:0000256" key="14">
    <source>
        <dbReference type="HAMAP-Rule" id="MF_00052"/>
    </source>
</evidence>
<keyword evidence="20" id="KW-1185">Reference proteome</keyword>
<comment type="function">
    <text evidence="3 14 16">Endonuclease that specifically degrades the RNA of RNA-DNA hybrids.</text>
</comment>
<dbReference type="NCBIfam" id="NF000595">
    <property type="entry name" value="PRK00015.1-3"/>
    <property type="match status" value="1"/>
</dbReference>
<dbReference type="GO" id="GO:0003723">
    <property type="term" value="F:RNA binding"/>
    <property type="evidence" value="ECO:0007669"/>
    <property type="project" value="UniProtKB-UniRule"/>
</dbReference>
<keyword evidence="13 14" id="KW-0464">Manganese</keyword>
<evidence type="ECO:0000256" key="6">
    <source>
        <dbReference type="ARBA" id="ARBA00012180"/>
    </source>
</evidence>
<feature type="binding site" evidence="14 15">
    <location>
        <position position="137"/>
    </location>
    <ligand>
        <name>a divalent metal cation</name>
        <dbReference type="ChEBI" id="CHEBI:60240"/>
    </ligand>
</feature>
<keyword evidence="9 14" id="KW-0540">Nuclease</keyword>
<evidence type="ECO:0000256" key="9">
    <source>
        <dbReference type="ARBA" id="ARBA00022722"/>
    </source>
</evidence>
<dbReference type="InterPro" id="IPR024567">
    <property type="entry name" value="RNase_HII/HIII_dom"/>
</dbReference>
<reference evidence="19" key="1">
    <citation type="submission" date="2023-01" db="EMBL/GenBank/DDBJ databases">
        <title>The diversity of Class Acidimicrobiia in South China Sea sediment environments and the proposal of Iamia marina sp. nov., a novel species of the genus Iamia.</title>
        <authorList>
            <person name="He Y."/>
            <person name="Tian X."/>
        </authorList>
    </citation>
    <scope>NUCLEOTIDE SEQUENCE</scope>
    <source>
        <strain evidence="19">DSM 19957</strain>
    </source>
</reference>
<dbReference type="InterPro" id="IPR036397">
    <property type="entry name" value="RNaseH_sf"/>
</dbReference>
<keyword evidence="10 14" id="KW-0479">Metal-binding</keyword>
<evidence type="ECO:0000256" key="7">
    <source>
        <dbReference type="ARBA" id="ARBA00019179"/>
    </source>
</evidence>
<proteinExistence type="inferred from homology"/>
<comment type="similarity">
    <text evidence="5 14 16">Belongs to the RNase HII family.</text>
</comment>
<feature type="domain" description="RNase H type-2" evidence="18">
    <location>
        <begin position="39"/>
        <end position="236"/>
    </location>
</feature>
<dbReference type="KEGG" id="ima:PO878_06270"/>
<feature type="region of interest" description="Disordered" evidence="17">
    <location>
        <begin position="1"/>
        <end position="22"/>
    </location>
</feature>
<evidence type="ECO:0000256" key="5">
    <source>
        <dbReference type="ARBA" id="ARBA00007383"/>
    </source>
</evidence>
<dbReference type="GO" id="GO:0032299">
    <property type="term" value="C:ribonuclease H2 complex"/>
    <property type="evidence" value="ECO:0007669"/>
    <property type="project" value="TreeGrafter"/>
</dbReference>